<dbReference type="Proteomes" id="UP000297318">
    <property type="component" value="Unassembled WGS sequence"/>
</dbReference>
<keyword evidence="8" id="KW-1185">Reference proteome</keyword>
<dbReference type="InterPro" id="IPR013325">
    <property type="entry name" value="RNA_pol_sigma_r2"/>
</dbReference>
<dbReference type="NCBIfam" id="TIGR02937">
    <property type="entry name" value="sigma70-ECF"/>
    <property type="match status" value="1"/>
</dbReference>
<dbReference type="AlphaFoldDB" id="A0A4Z1E261"/>
<reference evidence="7 8" key="1">
    <citation type="submission" date="2018-11" db="EMBL/GenBank/DDBJ databases">
        <title>Complete genome sequencing of the Actinobacteria Serinibacter sp. K3-2.</title>
        <authorList>
            <person name="Rakitin A.L."/>
            <person name="Beletsky A.V."/>
            <person name="Mardanov A.V."/>
            <person name="Ravin N.V."/>
            <person name="Gromova A.S."/>
            <person name="Filippova S.N."/>
            <person name="Gal'Chenko V.F."/>
        </authorList>
    </citation>
    <scope>NUCLEOTIDE SEQUENCE [LARGE SCALE GENOMIC DNA]</scope>
    <source>
        <strain evidence="7 8">K3-2</strain>
    </source>
</reference>
<dbReference type="Pfam" id="PF04542">
    <property type="entry name" value="Sigma70_r2"/>
    <property type="match status" value="1"/>
</dbReference>
<dbReference type="NCBIfam" id="NF007228">
    <property type="entry name" value="PRK09646.1"/>
    <property type="match status" value="1"/>
</dbReference>
<dbReference type="PANTHER" id="PTHR43133:SF66">
    <property type="entry name" value="ECF RNA POLYMERASE SIGMA FACTOR SIGK"/>
    <property type="match status" value="1"/>
</dbReference>
<comment type="similarity">
    <text evidence="1">Belongs to the sigma-70 factor family. ECF subfamily.</text>
</comment>
<keyword evidence="3" id="KW-0731">Sigma factor</keyword>
<feature type="domain" description="RNA polymerase sigma factor 70 region 4 type 2" evidence="6">
    <location>
        <begin position="143"/>
        <end position="186"/>
    </location>
</feature>
<dbReference type="GO" id="GO:0006352">
    <property type="term" value="P:DNA-templated transcription initiation"/>
    <property type="evidence" value="ECO:0007669"/>
    <property type="project" value="InterPro"/>
</dbReference>
<evidence type="ECO:0000256" key="3">
    <source>
        <dbReference type="ARBA" id="ARBA00023082"/>
    </source>
</evidence>
<feature type="domain" description="RNA polymerase sigma-70 region 2" evidence="5">
    <location>
        <begin position="39"/>
        <end position="104"/>
    </location>
</feature>
<dbReference type="InterPro" id="IPR013249">
    <property type="entry name" value="RNA_pol_sigma70_r4_t2"/>
</dbReference>
<proteinExistence type="inferred from homology"/>
<dbReference type="SUPFAM" id="SSF88659">
    <property type="entry name" value="Sigma3 and sigma4 domains of RNA polymerase sigma factors"/>
    <property type="match status" value="1"/>
</dbReference>
<protein>
    <submittedName>
        <fullName evidence="7">RNA polymerase sigma-70 factor</fullName>
    </submittedName>
</protein>
<dbReference type="InterPro" id="IPR039425">
    <property type="entry name" value="RNA_pol_sigma-70-like"/>
</dbReference>
<dbReference type="Gene3D" id="1.10.10.10">
    <property type="entry name" value="Winged helix-like DNA-binding domain superfamily/Winged helix DNA-binding domain"/>
    <property type="match status" value="1"/>
</dbReference>
<comment type="caution">
    <text evidence="7">The sequence shown here is derived from an EMBL/GenBank/DDBJ whole genome shotgun (WGS) entry which is preliminary data.</text>
</comment>
<keyword evidence="4" id="KW-0804">Transcription</keyword>
<dbReference type="Pfam" id="PF08281">
    <property type="entry name" value="Sigma70_r4_2"/>
    <property type="match status" value="1"/>
</dbReference>
<dbReference type="SUPFAM" id="SSF88946">
    <property type="entry name" value="Sigma2 domain of RNA polymerase sigma factors"/>
    <property type="match status" value="1"/>
</dbReference>
<dbReference type="EMBL" id="RHPJ01000002">
    <property type="protein sequence ID" value="TGO05309.1"/>
    <property type="molecule type" value="Genomic_DNA"/>
</dbReference>
<dbReference type="GO" id="GO:0003677">
    <property type="term" value="F:DNA binding"/>
    <property type="evidence" value="ECO:0007669"/>
    <property type="project" value="UniProtKB-KW"/>
</dbReference>
<dbReference type="PANTHER" id="PTHR43133">
    <property type="entry name" value="RNA POLYMERASE ECF-TYPE SIGMA FACTO"/>
    <property type="match status" value="1"/>
</dbReference>
<dbReference type="InterPro" id="IPR013324">
    <property type="entry name" value="RNA_pol_sigma_r3/r4-like"/>
</dbReference>
<dbReference type="InterPro" id="IPR014284">
    <property type="entry name" value="RNA_pol_sigma-70_dom"/>
</dbReference>
<dbReference type="CDD" id="cd06171">
    <property type="entry name" value="Sigma70_r4"/>
    <property type="match status" value="1"/>
</dbReference>
<evidence type="ECO:0000259" key="6">
    <source>
        <dbReference type="Pfam" id="PF08281"/>
    </source>
</evidence>
<dbReference type="InterPro" id="IPR036388">
    <property type="entry name" value="WH-like_DNA-bd_sf"/>
</dbReference>
<dbReference type="Gene3D" id="1.10.1740.10">
    <property type="match status" value="1"/>
</dbReference>
<evidence type="ECO:0000256" key="1">
    <source>
        <dbReference type="ARBA" id="ARBA00010641"/>
    </source>
</evidence>
<keyword evidence="2" id="KW-0805">Transcription regulation</keyword>
<evidence type="ECO:0000313" key="8">
    <source>
        <dbReference type="Proteomes" id="UP000297318"/>
    </source>
</evidence>
<sequence length="196" mass="21358">MGHTHFMSTLVTAHDAGPVLASLLRASADGDQAAFAQVYDAAGPMVYGTCLRVLRDPDLAAEALQDVMLEAWHSAAAFDADRGSAEAWLATMAHRRSVDRVRSVQAARARDEQDANSSYVREVDEVSDEVFRRADADRVAHGMAGLTDTQRESIILAYWGGLTYREVADRLGVALPTVKSRIRDGLICLRLCLGVR</sequence>
<organism evidence="7 8">
    <name type="scientific">Serinibacter arcticus</name>
    <dbReference type="NCBI Taxonomy" id="1655435"/>
    <lineage>
        <taxon>Bacteria</taxon>
        <taxon>Bacillati</taxon>
        <taxon>Actinomycetota</taxon>
        <taxon>Actinomycetes</taxon>
        <taxon>Micrococcales</taxon>
        <taxon>Beutenbergiaceae</taxon>
        <taxon>Serinibacter</taxon>
    </lineage>
</organism>
<accession>A0A4Z1E261</accession>
<dbReference type="GO" id="GO:0016987">
    <property type="term" value="F:sigma factor activity"/>
    <property type="evidence" value="ECO:0007669"/>
    <property type="project" value="UniProtKB-KW"/>
</dbReference>
<evidence type="ECO:0000256" key="2">
    <source>
        <dbReference type="ARBA" id="ARBA00023015"/>
    </source>
</evidence>
<name>A0A4Z1E261_9MICO</name>
<evidence type="ECO:0000313" key="7">
    <source>
        <dbReference type="EMBL" id="TGO05309.1"/>
    </source>
</evidence>
<gene>
    <name evidence="7" type="ORF">SERN_1313</name>
</gene>
<dbReference type="InterPro" id="IPR007627">
    <property type="entry name" value="RNA_pol_sigma70_r2"/>
</dbReference>
<evidence type="ECO:0000256" key="4">
    <source>
        <dbReference type="ARBA" id="ARBA00023163"/>
    </source>
</evidence>
<evidence type="ECO:0000259" key="5">
    <source>
        <dbReference type="Pfam" id="PF04542"/>
    </source>
</evidence>